<dbReference type="EMBL" id="AGNK02002685">
    <property type="status" value="NOT_ANNOTATED_CDS"/>
    <property type="molecule type" value="Genomic_DNA"/>
</dbReference>
<dbReference type="AlphaFoldDB" id="K3Y3T5"/>
<reference evidence="1" key="2">
    <citation type="submission" date="2018-08" db="UniProtKB">
        <authorList>
            <consortium name="EnsemblPlants"/>
        </authorList>
    </citation>
    <scope>IDENTIFICATION</scope>
    <source>
        <strain evidence="1">Yugu1</strain>
    </source>
</reference>
<dbReference type="HOGENOM" id="CLU_2762629_0_0_1"/>
<dbReference type="Proteomes" id="UP000004995">
    <property type="component" value="Unassembled WGS sequence"/>
</dbReference>
<proteinExistence type="predicted"/>
<evidence type="ECO:0000313" key="2">
    <source>
        <dbReference type="Proteomes" id="UP000004995"/>
    </source>
</evidence>
<accession>K3Y3T5</accession>
<sequence length="70" mass="8014">MSHNDVPVTNYYHFRRAILQLIFGLVRFGTNSLIFGSSCKSCLVLLGALQKMPVNWDWAPKSADQRQNRC</sequence>
<protein>
    <submittedName>
        <fullName evidence="1">Uncharacterized protein</fullName>
    </submittedName>
</protein>
<keyword evidence="2" id="KW-1185">Reference proteome</keyword>
<organism evidence="1 2">
    <name type="scientific">Setaria italica</name>
    <name type="common">Foxtail millet</name>
    <name type="synonym">Panicum italicum</name>
    <dbReference type="NCBI Taxonomy" id="4555"/>
    <lineage>
        <taxon>Eukaryota</taxon>
        <taxon>Viridiplantae</taxon>
        <taxon>Streptophyta</taxon>
        <taxon>Embryophyta</taxon>
        <taxon>Tracheophyta</taxon>
        <taxon>Spermatophyta</taxon>
        <taxon>Magnoliopsida</taxon>
        <taxon>Liliopsida</taxon>
        <taxon>Poales</taxon>
        <taxon>Poaceae</taxon>
        <taxon>PACMAD clade</taxon>
        <taxon>Panicoideae</taxon>
        <taxon>Panicodae</taxon>
        <taxon>Paniceae</taxon>
        <taxon>Cenchrinae</taxon>
        <taxon>Setaria</taxon>
    </lineage>
</organism>
<name>K3Y3T5_SETIT</name>
<dbReference type="InParanoid" id="K3Y3T5"/>
<evidence type="ECO:0000313" key="1">
    <source>
        <dbReference type="EnsemblPlants" id="KQL12053"/>
    </source>
</evidence>
<dbReference type="EnsemblPlants" id="KQL12053">
    <property type="protein sequence ID" value="KQL12053"/>
    <property type="gene ID" value="SETIT_008873mg"/>
</dbReference>
<dbReference type="Gramene" id="KQL12053">
    <property type="protein sequence ID" value="KQL12053"/>
    <property type="gene ID" value="SETIT_008873mg"/>
</dbReference>
<reference evidence="2" key="1">
    <citation type="journal article" date="2012" name="Nat. Biotechnol.">
        <title>Reference genome sequence of the model plant Setaria.</title>
        <authorList>
            <person name="Bennetzen J.L."/>
            <person name="Schmutz J."/>
            <person name="Wang H."/>
            <person name="Percifield R."/>
            <person name="Hawkins J."/>
            <person name="Pontaroli A.C."/>
            <person name="Estep M."/>
            <person name="Feng L."/>
            <person name="Vaughn J.N."/>
            <person name="Grimwood J."/>
            <person name="Jenkins J."/>
            <person name="Barry K."/>
            <person name="Lindquist E."/>
            <person name="Hellsten U."/>
            <person name="Deshpande S."/>
            <person name="Wang X."/>
            <person name="Wu X."/>
            <person name="Mitros T."/>
            <person name="Triplett J."/>
            <person name="Yang X."/>
            <person name="Ye C.Y."/>
            <person name="Mauro-Herrera M."/>
            <person name="Wang L."/>
            <person name="Li P."/>
            <person name="Sharma M."/>
            <person name="Sharma R."/>
            <person name="Ronald P.C."/>
            <person name="Panaud O."/>
            <person name="Kellogg E.A."/>
            <person name="Brutnell T.P."/>
            <person name="Doust A.N."/>
            <person name="Tuskan G.A."/>
            <person name="Rokhsar D."/>
            <person name="Devos K.M."/>
        </authorList>
    </citation>
    <scope>NUCLEOTIDE SEQUENCE [LARGE SCALE GENOMIC DNA]</scope>
    <source>
        <strain evidence="2">cv. Yugu1</strain>
    </source>
</reference>